<dbReference type="RefSeq" id="WP_170163154.1">
    <property type="nucleotide sequence ID" value="NZ_RKHK01000001.1"/>
</dbReference>
<dbReference type="PANTHER" id="PTHR30413:SF8">
    <property type="entry name" value="TRANSPORT PERMEASE PROTEIN"/>
    <property type="match status" value="1"/>
</dbReference>
<evidence type="ECO:0000256" key="1">
    <source>
        <dbReference type="ARBA" id="ARBA00004429"/>
    </source>
</evidence>
<dbReference type="GO" id="GO:0005886">
    <property type="term" value="C:plasma membrane"/>
    <property type="evidence" value="ECO:0007669"/>
    <property type="project" value="UniProtKB-SubCell"/>
</dbReference>
<keyword evidence="7 9" id="KW-1133">Transmembrane helix</keyword>
<gene>
    <name evidence="11" type="ORF">EDD31_0458</name>
</gene>
<sequence length="306" mass="34104">MGATPTSGADTHSRELEALAREHGLNPIGVRPRLWHYISEMWRFRHFVYYMATARAYAENQRNYLGQMWAVLTPTLTAAVYVAVFGLVLGADRGLENGVAFIVVGVFLFRFFQTSVTSGAHVLAERLTLVRSLRFPRAALPISAVITELANLVPALVAMCLLVPLTGLIPGFDPVPITWWWLLLPVAVLIFALINTGVALIAARIVAATPDFMQIIHFLMRFAIYGSGVLFPVTHYVEDWDLPWLVAILEYQPIALGLDLSRQIILDEPTIPIDPLKWLIALGFGIALVVVGFIYFWGAEERYGRD</sequence>
<dbReference type="PROSITE" id="PS51012">
    <property type="entry name" value="ABC_TM2"/>
    <property type="match status" value="1"/>
</dbReference>
<dbReference type="InterPro" id="IPR013525">
    <property type="entry name" value="ABC2_TM"/>
</dbReference>
<evidence type="ECO:0000313" key="11">
    <source>
        <dbReference type="EMBL" id="ROR72111.1"/>
    </source>
</evidence>
<evidence type="ECO:0000256" key="2">
    <source>
        <dbReference type="ARBA" id="ARBA00007783"/>
    </source>
</evidence>
<organism evidence="11 12">
    <name type="scientific">Bogoriella caseilytica</name>
    <dbReference type="NCBI Taxonomy" id="56055"/>
    <lineage>
        <taxon>Bacteria</taxon>
        <taxon>Bacillati</taxon>
        <taxon>Actinomycetota</taxon>
        <taxon>Actinomycetes</taxon>
        <taxon>Micrococcales</taxon>
        <taxon>Bogoriellaceae</taxon>
        <taxon>Bogoriella</taxon>
    </lineage>
</organism>
<dbReference type="InterPro" id="IPR047817">
    <property type="entry name" value="ABC2_TM_bact-type"/>
</dbReference>
<keyword evidence="8 9" id="KW-0472">Membrane</keyword>
<feature type="transmembrane region" description="Helical" evidence="9">
    <location>
        <begin position="69"/>
        <end position="89"/>
    </location>
</feature>
<accession>A0A3N2BA32</accession>
<evidence type="ECO:0000256" key="5">
    <source>
        <dbReference type="ARBA" id="ARBA00022519"/>
    </source>
</evidence>
<feature type="domain" description="ABC transmembrane type-2" evidence="10">
    <location>
        <begin position="65"/>
        <end position="299"/>
    </location>
</feature>
<feature type="transmembrane region" description="Helical" evidence="9">
    <location>
        <begin position="278"/>
        <end position="298"/>
    </location>
</feature>
<keyword evidence="4 9" id="KW-1003">Cell membrane</keyword>
<evidence type="ECO:0000256" key="7">
    <source>
        <dbReference type="ARBA" id="ARBA00022989"/>
    </source>
</evidence>
<dbReference type="Pfam" id="PF01061">
    <property type="entry name" value="ABC2_membrane"/>
    <property type="match status" value="1"/>
</dbReference>
<dbReference type="GO" id="GO:0140359">
    <property type="term" value="F:ABC-type transporter activity"/>
    <property type="evidence" value="ECO:0007669"/>
    <property type="project" value="InterPro"/>
</dbReference>
<dbReference type="AlphaFoldDB" id="A0A3N2BA32"/>
<dbReference type="Proteomes" id="UP000280668">
    <property type="component" value="Unassembled WGS sequence"/>
</dbReference>
<evidence type="ECO:0000256" key="6">
    <source>
        <dbReference type="ARBA" id="ARBA00022692"/>
    </source>
</evidence>
<reference evidence="11 12" key="1">
    <citation type="submission" date="2018-11" db="EMBL/GenBank/DDBJ databases">
        <title>Sequencing the genomes of 1000 actinobacteria strains.</title>
        <authorList>
            <person name="Klenk H.-P."/>
        </authorList>
    </citation>
    <scope>NUCLEOTIDE SEQUENCE [LARGE SCALE GENOMIC DNA]</scope>
    <source>
        <strain evidence="11 12">DSM 11294</strain>
    </source>
</reference>
<feature type="transmembrane region" description="Helical" evidence="9">
    <location>
        <begin position="218"/>
        <end position="237"/>
    </location>
</feature>
<proteinExistence type="inferred from homology"/>
<comment type="caution">
    <text evidence="11">The sequence shown here is derived from an EMBL/GenBank/DDBJ whole genome shotgun (WGS) entry which is preliminary data.</text>
</comment>
<evidence type="ECO:0000256" key="9">
    <source>
        <dbReference type="RuleBase" id="RU361157"/>
    </source>
</evidence>
<comment type="subcellular location">
    <subcellularLocation>
        <location evidence="1">Cell inner membrane</location>
        <topology evidence="1">Multi-pass membrane protein</topology>
    </subcellularLocation>
    <subcellularLocation>
        <location evidence="9">Cell membrane</location>
        <topology evidence="9">Multi-pass membrane protein</topology>
    </subcellularLocation>
</comment>
<keyword evidence="6 9" id="KW-0812">Transmembrane</keyword>
<feature type="transmembrane region" description="Helical" evidence="9">
    <location>
        <begin position="179"/>
        <end position="206"/>
    </location>
</feature>
<name>A0A3N2BA32_9MICO</name>
<comment type="similarity">
    <text evidence="2 9">Belongs to the ABC-2 integral membrane protein family.</text>
</comment>
<evidence type="ECO:0000256" key="4">
    <source>
        <dbReference type="ARBA" id="ARBA00022475"/>
    </source>
</evidence>
<dbReference type="PANTHER" id="PTHR30413">
    <property type="entry name" value="INNER MEMBRANE TRANSPORT PERMEASE"/>
    <property type="match status" value="1"/>
</dbReference>
<feature type="transmembrane region" description="Helical" evidence="9">
    <location>
        <begin position="101"/>
        <end position="124"/>
    </location>
</feature>
<keyword evidence="3 9" id="KW-0813">Transport</keyword>
<feature type="transmembrane region" description="Helical" evidence="9">
    <location>
        <begin position="145"/>
        <end position="167"/>
    </location>
</feature>
<evidence type="ECO:0000259" key="10">
    <source>
        <dbReference type="PROSITE" id="PS51012"/>
    </source>
</evidence>
<protein>
    <recommendedName>
        <fullName evidence="9">Transport permease protein</fullName>
    </recommendedName>
</protein>
<dbReference type="EMBL" id="RKHK01000001">
    <property type="protein sequence ID" value="ROR72111.1"/>
    <property type="molecule type" value="Genomic_DNA"/>
</dbReference>
<keyword evidence="12" id="KW-1185">Reference proteome</keyword>
<evidence type="ECO:0000256" key="3">
    <source>
        <dbReference type="ARBA" id="ARBA00022448"/>
    </source>
</evidence>
<dbReference type="GO" id="GO:0015920">
    <property type="term" value="P:lipopolysaccharide transport"/>
    <property type="evidence" value="ECO:0007669"/>
    <property type="project" value="TreeGrafter"/>
</dbReference>
<keyword evidence="5" id="KW-0997">Cell inner membrane</keyword>
<evidence type="ECO:0000313" key="12">
    <source>
        <dbReference type="Proteomes" id="UP000280668"/>
    </source>
</evidence>
<evidence type="ECO:0000256" key="8">
    <source>
        <dbReference type="ARBA" id="ARBA00023136"/>
    </source>
</evidence>